<organism evidence="2 3">
    <name type="scientific">Solanum tuberosum</name>
    <name type="common">Potato</name>
    <dbReference type="NCBI Taxonomy" id="4113"/>
    <lineage>
        <taxon>Eukaryota</taxon>
        <taxon>Viridiplantae</taxon>
        <taxon>Streptophyta</taxon>
        <taxon>Embryophyta</taxon>
        <taxon>Tracheophyta</taxon>
        <taxon>Spermatophyta</taxon>
        <taxon>Magnoliopsida</taxon>
        <taxon>eudicotyledons</taxon>
        <taxon>Gunneridae</taxon>
        <taxon>Pentapetalae</taxon>
        <taxon>asterids</taxon>
        <taxon>lamiids</taxon>
        <taxon>Solanales</taxon>
        <taxon>Solanaceae</taxon>
        <taxon>Solanoideae</taxon>
        <taxon>Solaneae</taxon>
        <taxon>Solanum</taxon>
    </lineage>
</organism>
<feature type="region of interest" description="Disordered" evidence="1">
    <location>
        <begin position="1"/>
        <end position="35"/>
    </location>
</feature>
<feature type="compositionally biased region" description="Basic and acidic residues" evidence="1">
    <location>
        <begin position="448"/>
        <end position="459"/>
    </location>
</feature>
<keyword evidence="3" id="KW-1185">Reference proteome</keyword>
<sequence length="459" mass="50333">MTFVYSNMTRGRGRGNTSRASKMSIGGRGSTSRVNMPTVPIPITSSQQGGISSSSGPNNIIQVQTLVPTISPPVQTSDQCSTPSVHLEPAPVIPNRSNAIGEGASTDQRNVTGDSTSSQNNTIGEGESNSNPEQRTLVFLSAAGLEPSSTCSNRICESFKSELDPKGTNWKSVSQETKDFYLGEFEKEFYWDPSIDSEVKIQWRRKAARRYSDFISGLKKEGKRPKYISEEIWESWMSIWKKPEVIEKSKINSRNRCGGQDAVAKGTHTGGSITIGEHRKRLAIKNGRDPTPSEIHLHVHTHGHDGKSFVGERAQIVHEKYQEILQNQTQTQSEVDQWKAYYQAAGGEKKRRIYGLGAQAKVFYGPNFRVSSGSDAFGSVPCPNAQTTPTENMDELVVRMIPSLTNHLLPIFVEQVRGLISPASSQADSATNHPSTIAPVIPAPTAKNIDEDRASLSEE</sequence>
<dbReference type="EMBL" id="JAIVGD010000001">
    <property type="protein sequence ID" value="KAH0784933.1"/>
    <property type="molecule type" value="Genomic_DNA"/>
</dbReference>
<dbReference type="Pfam" id="PF03004">
    <property type="entry name" value="Transposase_24"/>
    <property type="match status" value="1"/>
</dbReference>
<reference evidence="2 3" key="1">
    <citation type="journal article" date="2021" name="bioRxiv">
        <title>Chromosome-scale and haplotype-resolved genome assembly of a tetraploid potato cultivar.</title>
        <authorList>
            <person name="Sun H."/>
            <person name="Jiao W.-B."/>
            <person name="Krause K."/>
            <person name="Campoy J.A."/>
            <person name="Goel M."/>
            <person name="Folz-Donahue K."/>
            <person name="Kukat C."/>
            <person name="Huettel B."/>
            <person name="Schneeberger K."/>
        </authorList>
    </citation>
    <scope>NUCLEOTIDE SEQUENCE [LARGE SCALE GENOMIC DNA]</scope>
    <source>
        <strain evidence="2">SolTubOtavaFocal</strain>
        <tissue evidence="2">Leaves</tissue>
    </source>
</reference>
<dbReference type="Proteomes" id="UP000826656">
    <property type="component" value="Unassembled WGS sequence"/>
</dbReference>
<gene>
    <name evidence="2" type="ORF">KY290_004531</name>
</gene>
<accession>A0ABQ7WY54</accession>
<feature type="compositionally biased region" description="Polar residues" evidence="1">
    <location>
        <begin position="105"/>
        <end position="133"/>
    </location>
</feature>
<feature type="region of interest" description="Disordered" evidence="1">
    <location>
        <begin position="424"/>
        <end position="459"/>
    </location>
</feature>
<evidence type="ECO:0000256" key="1">
    <source>
        <dbReference type="SAM" id="MobiDB-lite"/>
    </source>
</evidence>
<evidence type="ECO:0008006" key="4">
    <source>
        <dbReference type="Google" id="ProtNLM"/>
    </source>
</evidence>
<evidence type="ECO:0000313" key="2">
    <source>
        <dbReference type="EMBL" id="KAH0784933.1"/>
    </source>
</evidence>
<feature type="region of interest" description="Disordered" evidence="1">
    <location>
        <begin position="73"/>
        <end position="133"/>
    </location>
</feature>
<dbReference type="InterPro" id="IPR004252">
    <property type="entry name" value="Probable_transposase_24"/>
</dbReference>
<proteinExistence type="predicted"/>
<comment type="caution">
    <text evidence="2">The sequence shown here is derived from an EMBL/GenBank/DDBJ whole genome shotgun (WGS) entry which is preliminary data.</text>
</comment>
<feature type="compositionally biased region" description="Polar residues" evidence="1">
    <location>
        <begin position="424"/>
        <end position="435"/>
    </location>
</feature>
<feature type="compositionally biased region" description="Polar residues" evidence="1">
    <location>
        <begin position="73"/>
        <end position="84"/>
    </location>
</feature>
<evidence type="ECO:0000313" key="3">
    <source>
        <dbReference type="Proteomes" id="UP000826656"/>
    </source>
</evidence>
<name>A0ABQ7WY54_SOLTU</name>
<feature type="compositionally biased region" description="Polar residues" evidence="1">
    <location>
        <begin position="1"/>
        <end position="21"/>
    </location>
</feature>
<protein>
    <recommendedName>
        <fullName evidence="4">Transposase, Ptta/En/Spm, plant</fullName>
    </recommendedName>
</protein>